<dbReference type="AlphaFoldDB" id="A0A0U1Q232"/>
<reference evidence="2 3" key="1">
    <citation type="submission" date="2015-05" db="EMBL/GenBank/DDBJ databases">
        <title>Draft genome sequence of Lampropedia sp. CT6, isolated from the microbial mat of a hot water spring, located at Manikaran, India.</title>
        <authorList>
            <person name="Tripathi C."/>
            <person name="Rani P."/>
            <person name="Mahato N.K."/>
            <person name="Lal R."/>
        </authorList>
    </citation>
    <scope>NUCLEOTIDE SEQUENCE [LARGE SCALE GENOMIC DNA]</scope>
    <source>
        <strain evidence="2 3">CT6</strain>
    </source>
</reference>
<dbReference type="Proteomes" id="UP000050580">
    <property type="component" value="Unassembled WGS sequence"/>
</dbReference>
<evidence type="ECO:0000313" key="3">
    <source>
        <dbReference type="Proteomes" id="UP000050580"/>
    </source>
</evidence>
<feature type="transmembrane region" description="Helical" evidence="1">
    <location>
        <begin position="32"/>
        <end position="52"/>
    </location>
</feature>
<evidence type="ECO:0000313" key="2">
    <source>
        <dbReference type="EMBL" id="KKW68834.1"/>
    </source>
</evidence>
<feature type="transmembrane region" description="Helical" evidence="1">
    <location>
        <begin position="253"/>
        <end position="273"/>
    </location>
</feature>
<dbReference type="STRING" id="1610491.AAV94_02530"/>
<dbReference type="OrthoDB" id="8903628at2"/>
<dbReference type="Pfam" id="PF02405">
    <property type="entry name" value="MlaE"/>
    <property type="match status" value="1"/>
</dbReference>
<dbReference type="GO" id="GO:0043190">
    <property type="term" value="C:ATP-binding cassette (ABC) transporter complex"/>
    <property type="evidence" value="ECO:0007669"/>
    <property type="project" value="InterPro"/>
</dbReference>
<feature type="transmembrane region" description="Helical" evidence="1">
    <location>
        <begin position="171"/>
        <end position="195"/>
    </location>
</feature>
<dbReference type="InterPro" id="IPR030802">
    <property type="entry name" value="Permease_MalE"/>
</dbReference>
<keyword evidence="1" id="KW-0812">Transmembrane</keyword>
<name>A0A0U1Q232_9BURK</name>
<sequence>MSARPPALPAPEAPPAALRTALTWYHHVHEWWLLWWNMLYLGCALLILACSPHSHLPRTWLAVASHVYVRLRWSLLAFVLIAAIVGAVLTQIVLQALAGFSLAHWAPSLLIRILLAEIVPFAAAITVTIRLTIPLGNELAALRREHHFSRLARANVDALQVEVLPRLLMGLYGAIMFCVLAGAAVLAMIYVGIYGYTTAGITVFTHAFGQTMTPFFASVLLAKAIAFSYVIALAPLTTAFIHPRYGLRRDSELATLARVLTLLTLMEVLSLVANYY</sequence>
<feature type="transmembrane region" description="Helical" evidence="1">
    <location>
        <begin position="73"/>
        <end position="97"/>
    </location>
</feature>
<organism evidence="2 3">
    <name type="scientific">Lampropedia cohaerens</name>
    <dbReference type="NCBI Taxonomy" id="1610491"/>
    <lineage>
        <taxon>Bacteria</taxon>
        <taxon>Pseudomonadati</taxon>
        <taxon>Pseudomonadota</taxon>
        <taxon>Betaproteobacteria</taxon>
        <taxon>Burkholderiales</taxon>
        <taxon>Comamonadaceae</taxon>
        <taxon>Lampropedia</taxon>
    </lineage>
</organism>
<evidence type="ECO:0008006" key="4">
    <source>
        <dbReference type="Google" id="ProtNLM"/>
    </source>
</evidence>
<accession>A0A0U1Q232</accession>
<comment type="caution">
    <text evidence="2">The sequence shown here is derived from an EMBL/GenBank/DDBJ whole genome shotgun (WGS) entry which is preliminary data.</text>
</comment>
<protein>
    <recommendedName>
        <fullName evidence="4">ABC transporter permease</fullName>
    </recommendedName>
</protein>
<gene>
    <name evidence="2" type="ORF">AAV94_02530</name>
</gene>
<proteinExistence type="predicted"/>
<keyword evidence="3" id="KW-1185">Reference proteome</keyword>
<dbReference type="EMBL" id="LBNQ01000012">
    <property type="protein sequence ID" value="KKW68834.1"/>
    <property type="molecule type" value="Genomic_DNA"/>
</dbReference>
<feature type="transmembrane region" description="Helical" evidence="1">
    <location>
        <begin position="215"/>
        <end position="241"/>
    </location>
</feature>
<keyword evidence="1" id="KW-0472">Membrane</keyword>
<dbReference type="RefSeq" id="WP_046740762.1">
    <property type="nucleotide sequence ID" value="NZ_LBNQ01000012.1"/>
</dbReference>
<evidence type="ECO:0000256" key="1">
    <source>
        <dbReference type="SAM" id="Phobius"/>
    </source>
</evidence>
<keyword evidence="1" id="KW-1133">Transmembrane helix</keyword>
<feature type="transmembrane region" description="Helical" evidence="1">
    <location>
        <begin position="109"/>
        <end position="133"/>
    </location>
</feature>